<dbReference type="GO" id="GO:0050525">
    <property type="term" value="F:cutinase activity"/>
    <property type="evidence" value="ECO:0007669"/>
    <property type="project" value="UniProtKB-UniRule"/>
</dbReference>
<dbReference type="Proteomes" id="UP000326799">
    <property type="component" value="Unassembled WGS sequence"/>
</dbReference>
<accession>A0A5N6E6T2</accession>
<dbReference type="GO" id="GO:0005576">
    <property type="term" value="C:extracellular region"/>
    <property type="evidence" value="ECO:0007669"/>
    <property type="project" value="UniProtKB-SubCell"/>
</dbReference>
<name>A0A5N6E6T2_9EURO</name>
<comment type="similarity">
    <text evidence="2 10">Belongs to the cutinase family.</text>
</comment>
<dbReference type="Gene3D" id="3.40.50.1820">
    <property type="entry name" value="alpha/beta hydrolase"/>
    <property type="match status" value="1"/>
</dbReference>
<keyword evidence="4 10" id="KW-0719">Serine esterase</keyword>
<keyword evidence="7 10" id="KW-0378">Hydrolase</keyword>
<evidence type="ECO:0000256" key="10">
    <source>
        <dbReference type="RuleBase" id="RU361263"/>
    </source>
</evidence>
<evidence type="ECO:0000313" key="11">
    <source>
        <dbReference type="EMBL" id="KAB8213272.1"/>
    </source>
</evidence>
<dbReference type="InterPro" id="IPR000675">
    <property type="entry name" value="Cutinase/axe"/>
</dbReference>
<protein>
    <recommendedName>
        <fullName evidence="3 10">Cutinase</fullName>
        <ecNumber evidence="3 10">3.1.1.74</ecNumber>
    </recommendedName>
</protein>
<dbReference type="AlphaFoldDB" id="A0A5N6E6T2"/>
<dbReference type="GO" id="GO:0016052">
    <property type="term" value="P:carbohydrate catabolic process"/>
    <property type="evidence" value="ECO:0007669"/>
    <property type="project" value="TreeGrafter"/>
</dbReference>
<keyword evidence="6" id="KW-0732">Signal</keyword>
<dbReference type="SUPFAM" id="SSF53474">
    <property type="entry name" value="alpha/beta-Hydrolases"/>
    <property type="match status" value="1"/>
</dbReference>
<dbReference type="InterPro" id="IPR011150">
    <property type="entry name" value="Cutinase_monf"/>
</dbReference>
<evidence type="ECO:0000256" key="8">
    <source>
        <dbReference type="ARBA" id="ARBA00023157"/>
    </source>
</evidence>
<dbReference type="PRINTS" id="PR00129">
    <property type="entry name" value="CUTINASE"/>
</dbReference>
<gene>
    <name evidence="11" type="ORF">BDV33DRAFT_185096</name>
</gene>
<evidence type="ECO:0000256" key="4">
    <source>
        <dbReference type="ARBA" id="ARBA00022487"/>
    </source>
</evidence>
<comment type="subcellular location">
    <subcellularLocation>
        <location evidence="1 10">Secreted</location>
    </subcellularLocation>
</comment>
<dbReference type="PROSITE" id="PS00155">
    <property type="entry name" value="CUTINASE_1"/>
    <property type="match status" value="1"/>
</dbReference>
<organism evidence="11 12">
    <name type="scientific">Aspergillus novoparasiticus</name>
    <dbReference type="NCBI Taxonomy" id="986946"/>
    <lineage>
        <taxon>Eukaryota</taxon>
        <taxon>Fungi</taxon>
        <taxon>Dikarya</taxon>
        <taxon>Ascomycota</taxon>
        <taxon>Pezizomycotina</taxon>
        <taxon>Eurotiomycetes</taxon>
        <taxon>Eurotiomycetidae</taxon>
        <taxon>Eurotiales</taxon>
        <taxon>Aspergillaceae</taxon>
        <taxon>Aspergillus</taxon>
        <taxon>Aspergillus subgen. Circumdati</taxon>
    </lineage>
</organism>
<dbReference type="InterPro" id="IPR029058">
    <property type="entry name" value="AB_hydrolase_fold"/>
</dbReference>
<feature type="non-terminal residue" evidence="11">
    <location>
        <position position="94"/>
    </location>
</feature>
<keyword evidence="12" id="KW-1185">Reference proteome</keyword>
<evidence type="ECO:0000256" key="1">
    <source>
        <dbReference type="ARBA" id="ARBA00004613"/>
    </source>
</evidence>
<dbReference type="EC" id="3.1.1.74" evidence="3 10"/>
<comment type="function">
    <text evidence="10">Catalyzes the hydrolysis of complex carboxylic polyesters found in the cell wall of plants. Degrades cutin, a macromolecule that forms the structure of the plant cuticle.</text>
</comment>
<evidence type="ECO:0000313" key="12">
    <source>
        <dbReference type="Proteomes" id="UP000326799"/>
    </source>
</evidence>
<evidence type="ECO:0000256" key="2">
    <source>
        <dbReference type="ARBA" id="ARBA00007534"/>
    </source>
</evidence>
<dbReference type="EMBL" id="ML733650">
    <property type="protein sequence ID" value="KAB8213272.1"/>
    <property type="molecule type" value="Genomic_DNA"/>
</dbReference>
<evidence type="ECO:0000256" key="3">
    <source>
        <dbReference type="ARBA" id="ARBA00013095"/>
    </source>
</evidence>
<sequence length="94" mass="9902">MGVLVGPDLENALAHKLRESSLAVQGVAYPANLDGYLNGGDAEGANLLVTLVQRSLRQCPDSAVVLSGYSQGAQLIHRAARNLTVPETDMLKAM</sequence>
<evidence type="ECO:0000256" key="6">
    <source>
        <dbReference type="ARBA" id="ARBA00022729"/>
    </source>
</evidence>
<proteinExistence type="inferred from homology"/>
<evidence type="ECO:0000256" key="7">
    <source>
        <dbReference type="ARBA" id="ARBA00022801"/>
    </source>
</evidence>
<keyword evidence="8" id="KW-1015">Disulfide bond</keyword>
<evidence type="ECO:0000256" key="9">
    <source>
        <dbReference type="ARBA" id="ARBA00034045"/>
    </source>
</evidence>
<dbReference type="PANTHER" id="PTHR48250">
    <property type="entry name" value="CUTINASE 2-RELATED"/>
    <property type="match status" value="1"/>
</dbReference>
<comment type="catalytic activity">
    <reaction evidence="9 10">
        <text>cutin + H2O = cutin monomers.</text>
        <dbReference type="EC" id="3.1.1.74"/>
    </reaction>
</comment>
<keyword evidence="5 10" id="KW-0964">Secreted</keyword>
<dbReference type="Pfam" id="PF01083">
    <property type="entry name" value="Cutinase"/>
    <property type="match status" value="1"/>
</dbReference>
<dbReference type="PANTHER" id="PTHR48250:SF1">
    <property type="entry name" value="CUTINASE"/>
    <property type="match status" value="1"/>
</dbReference>
<dbReference type="InterPro" id="IPR043580">
    <property type="entry name" value="CUTINASE_1"/>
</dbReference>
<evidence type="ECO:0000256" key="5">
    <source>
        <dbReference type="ARBA" id="ARBA00022525"/>
    </source>
</evidence>
<reference evidence="11 12" key="1">
    <citation type="submission" date="2019-04" db="EMBL/GenBank/DDBJ databases">
        <title>Fungal friends and foes A comparative genomics study of 23 Aspergillus species from section Flavi.</title>
        <authorList>
            <consortium name="DOE Joint Genome Institute"/>
            <person name="Kjaerbolling I."/>
            <person name="Vesth T.C."/>
            <person name="Frisvad J.C."/>
            <person name="Nybo J.L."/>
            <person name="Theobald S."/>
            <person name="Kildgaard S."/>
            <person name="Petersen T.I."/>
            <person name="Kuo A."/>
            <person name="Sato A."/>
            <person name="Lyhne E.K."/>
            <person name="Kogle M.E."/>
            <person name="Wiebenga A."/>
            <person name="Kun R.S."/>
            <person name="Lubbers R.J."/>
            <person name="Makela M.R."/>
            <person name="Barry K."/>
            <person name="Chovatia M."/>
            <person name="Clum A."/>
            <person name="Daum C."/>
            <person name="Haridas S."/>
            <person name="He G."/>
            <person name="LaButti K."/>
            <person name="Lipzen A."/>
            <person name="Mondo S."/>
            <person name="Pangilinan J."/>
            <person name="Riley R."/>
            <person name="Salamov A."/>
            <person name="Simmons B.A."/>
            <person name="Magnuson J.K."/>
            <person name="Henrissat B."/>
            <person name="Mortensen U.H."/>
            <person name="Larsen T.O."/>
            <person name="De vries R.P."/>
            <person name="Grigoriev I.V."/>
            <person name="Machida M."/>
            <person name="Baker S.E."/>
            <person name="Andersen M.R."/>
        </authorList>
    </citation>
    <scope>NUCLEOTIDE SEQUENCE [LARGE SCALE GENOMIC DNA]</scope>
    <source>
        <strain evidence="11 12">CBS 126849</strain>
    </source>
</reference>